<sequence length="278" mass="31987">MLKIDSHQHFWVYEQQRHGWIIDSMQVLRRDHLPADVEPYLQQYGISGCVAVQADQTPAENDFLINLAKENSFIKGVVGWVNFTADDIKDQLACHSTLPLIKGFRHILQSEPDERYMLNEKFMKGIALLDKYGFSYDILVFPRHLKTARQFVSAHPDQRFVIDHIAKPDIKAKIINGWKEDIQALATFKNVHCKVSGMVTEADWHNHRPVDFKPYLEVIFNAFGADRVMFGSDWPVCNVAGGYSAVLTVINGYINTLTANEQELFWAKNAIDFYRLKI</sequence>
<comment type="similarity">
    <text evidence="1">Belongs to the metallo-dependent hydrolases superfamily.</text>
</comment>
<gene>
    <name evidence="3" type="ORF">ACFQZX_13845</name>
</gene>
<proteinExistence type="inferred from homology"/>
<dbReference type="InterPro" id="IPR052350">
    <property type="entry name" value="Metallo-dep_Lactonases"/>
</dbReference>
<feature type="domain" description="Amidohydrolase-related" evidence="2">
    <location>
        <begin position="4"/>
        <end position="276"/>
    </location>
</feature>
<dbReference type="EMBL" id="JBHTHZ010000013">
    <property type="protein sequence ID" value="MFD0794705.1"/>
    <property type="molecule type" value="Genomic_DNA"/>
</dbReference>
<name>A0ABW3AV17_9SPHI</name>
<dbReference type="Pfam" id="PF04909">
    <property type="entry name" value="Amidohydro_2"/>
    <property type="match status" value="1"/>
</dbReference>
<evidence type="ECO:0000256" key="1">
    <source>
        <dbReference type="ARBA" id="ARBA00038310"/>
    </source>
</evidence>
<organism evidence="3 4">
    <name type="scientific">Mucilaginibacter litoreus</name>
    <dbReference type="NCBI Taxonomy" id="1048221"/>
    <lineage>
        <taxon>Bacteria</taxon>
        <taxon>Pseudomonadati</taxon>
        <taxon>Bacteroidota</taxon>
        <taxon>Sphingobacteriia</taxon>
        <taxon>Sphingobacteriales</taxon>
        <taxon>Sphingobacteriaceae</taxon>
        <taxon>Mucilaginibacter</taxon>
    </lineage>
</organism>
<dbReference type="InterPro" id="IPR006680">
    <property type="entry name" value="Amidohydro-rel"/>
</dbReference>
<protein>
    <submittedName>
        <fullName evidence="3">Amidohydrolase family protein</fullName>
    </submittedName>
</protein>
<accession>A0ABW3AV17</accession>
<dbReference type="Gene3D" id="3.20.20.140">
    <property type="entry name" value="Metal-dependent hydrolases"/>
    <property type="match status" value="1"/>
</dbReference>
<keyword evidence="4" id="KW-1185">Reference proteome</keyword>
<dbReference type="InterPro" id="IPR032466">
    <property type="entry name" value="Metal_Hydrolase"/>
</dbReference>
<comment type="caution">
    <text evidence="3">The sequence shown here is derived from an EMBL/GenBank/DDBJ whole genome shotgun (WGS) entry which is preliminary data.</text>
</comment>
<dbReference type="RefSeq" id="WP_377116311.1">
    <property type="nucleotide sequence ID" value="NZ_JBHTHZ010000013.1"/>
</dbReference>
<dbReference type="PANTHER" id="PTHR43569:SF2">
    <property type="entry name" value="AMIDOHYDROLASE-RELATED DOMAIN-CONTAINING PROTEIN"/>
    <property type="match status" value="1"/>
</dbReference>
<dbReference type="Proteomes" id="UP001597010">
    <property type="component" value="Unassembled WGS sequence"/>
</dbReference>
<dbReference type="PANTHER" id="PTHR43569">
    <property type="entry name" value="AMIDOHYDROLASE"/>
    <property type="match status" value="1"/>
</dbReference>
<dbReference type="SUPFAM" id="SSF51556">
    <property type="entry name" value="Metallo-dependent hydrolases"/>
    <property type="match status" value="1"/>
</dbReference>
<evidence type="ECO:0000313" key="3">
    <source>
        <dbReference type="EMBL" id="MFD0794705.1"/>
    </source>
</evidence>
<reference evidence="4" key="1">
    <citation type="journal article" date="2019" name="Int. J. Syst. Evol. Microbiol.">
        <title>The Global Catalogue of Microorganisms (GCM) 10K type strain sequencing project: providing services to taxonomists for standard genome sequencing and annotation.</title>
        <authorList>
            <consortium name="The Broad Institute Genomics Platform"/>
            <consortium name="The Broad Institute Genome Sequencing Center for Infectious Disease"/>
            <person name="Wu L."/>
            <person name="Ma J."/>
        </authorList>
    </citation>
    <scope>NUCLEOTIDE SEQUENCE [LARGE SCALE GENOMIC DNA]</scope>
    <source>
        <strain evidence="4">CCUG 61484</strain>
    </source>
</reference>
<evidence type="ECO:0000313" key="4">
    <source>
        <dbReference type="Proteomes" id="UP001597010"/>
    </source>
</evidence>
<evidence type="ECO:0000259" key="2">
    <source>
        <dbReference type="Pfam" id="PF04909"/>
    </source>
</evidence>